<dbReference type="FunFam" id="3.20.20.70:FF:000140">
    <property type="entry name" value="Fructose-bisphosphate aldolase"/>
    <property type="match status" value="1"/>
</dbReference>
<organism evidence="7 8">
    <name type="scientific">Cyanobium gracile (strain ATCC 27147 / PCC 6307)</name>
    <dbReference type="NCBI Taxonomy" id="292564"/>
    <lineage>
        <taxon>Bacteria</taxon>
        <taxon>Bacillati</taxon>
        <taxon>Cyanobacteriota</taxon>
        <taxon>Cyanophyceae</taxon>
        <taxon>Synechococcales</taxon>
        <taxon>Prochlorococcaceae</taxon>
        <taxon>Cyanobium</taxon>
    </lineage>
</organism>
<dbReference type="GO" id="GO:0006096">
    <property type="term" value="P:glycolytic process"/>
    <property type="evidence" value="ECO:0007669"/>
    <property type="project" value="UniProtKB-UniPathway"/>
</dbReference>
<dbReference type="STRING" id="292564.Cyagr_0655"/>
<dbReference type="EMBL" id="CP003495">
    <property type="protein sequence ID" value="AFY27844.1"/>
    <property type="molecule type" value="Genomic_DNA"/>
</dbReference>
<evidence type="ECO:0000256" key="4">
    <source>
        <dbReference type="ARBA" id="ARBA00023152"/>
    </source>
</evidence>
<keyword evidence="4 6" id="KW-0324">Glycolysis</keyword>
<dbReference type="SUPFAM" id="SSF51569">
    <property type="entry name" value="Aldolase"/>
    <property type="match status" value="1"/>
</dbReference>
<evidence type="ECO:0000256" key="2">
    <source>
        <dbReference type="ARBA" id="ARBA00004714"/>
    </source>
</evidence>
<dbReference type="PROSITE" id="PS00158">
    <property type="entry name" value="ALDOLASE_CLASS_I"/>
    <property type="match status" value="1"/>
</dbReference>
<dbReference type="InterPro" id="IPR029768">
    <property type="entry name" value="Aldolase_I_AS"/>
</dbReference>
<dbReference type="InterPro" id="IPR013785">
    <property type="entry name" value="Aldolase_TIM"/>
</dbReference>
<comment type="similarity">
    <text evidence="3 6">Belongs to the class I fructose-bisphosphate aldolase family.</text>
</comment>
<proteinExistence type="inferred from homology"/>
<dbReference type="AlphaFoldDB" id="K9P5N5"/>
<dbReference type="Pfam" id="PF00274">
    <property type="entry name" value="Glycolytic"/>
    <property type="match status" value="1"/>
</dbReference>
<dbReference type="Gene3D" id="3.20.20.70">
    <property type="entry name" value="Aldolase class I"/>
    <property type="match status" value="1"/>
</dbReference>
<dbReference type="PANTHER" id="PTHR11627">
    <property type="entry name" value="FRUCTOSE-BISPHOSPHATE ALDOLASE"/>
    <property type="match status" value="1"/>
</dbReference>
<reference evidence="8" key="1">
    <citation type="journal article" date="2013" name="Proc. Natl. Acad. Sci. U.S.A.">
        <title>Improving the coverage of the cyanobacterial phylum using diversity-driven genome sequencing.</title>
        <authorList>
            <person name="Shih P.M."/>
            <person name="Wu D."/>
            <person name="Latifi A."/>
            <person name="Axen S.D."/>
            <person name="Fewer D.P."/>
            <person name="Talla E."/>
            <person name="Calteau A."/>
            <person name="Cai F."/>
            <person name="Tandeau de Marsac N."/>
            <person name="Rippka R."/>
            <person name="Herdman M."/>
            <person name="Sivonen K."/>
            <person name="Coursin T."/>
            <person name="Laurent T."/>
            <person name="Goodwin L."/>
            <person name="Nolan M."/>
            <person name="Davenport K.W."/>
            <person name="Han C.S."/>
            <person name="Rubin E.M."/>
            <person name="Eisen J.A."/>
            <person name="Woyke T."/>
            <person name="Gugger M."/>
            <person name="Kerfeld C.A."/>
        </authorList>
    </citation>
    <scope>NUCLEOTIDE SEQUENCE [LARGE SCALE GENOMIC DNA]</scope>
    <source>
        <strain evidence="8">ATCC 27147 / PCC 6307</strain>
    </source>
</reference>
<keyword evidence="5 6" id="KW-0456">Lyase</keyword>
<dbReference type="UniPathway" id="UPA00109">
    <property type="reaction ID" value="UER00183"/>
</dbReference>
<comment type="catalytic activity">
    <reaction evidence="1 6">
        <text>beta-D-fructose 1,6-bisphosphate = D-glyceraldehyde 3-phosphate + dihydroxyacetone phosphate</text>
        <dbReference type="Rhea" id="RHEA:14729"/>
        <dbReference type="ChEBI" id="CHEBI:32966"/>
        <dbReference type="ChEBI" id="CHEBI:57642"/>
        <dbReference type="ChEBI" id="CHEBI:59776"/>
        <dbReference type="EC" id="4.1.2.13"/>
    </reaction>
</comment>
<sequence length="379" mass="39575">MTAVGLAVSHGAAITAGPMSLDTHREELEATAAALARPGSGLLAADESTGTIGKRFAAIGLENSEENRRAYRTLLATTPGLGETISGVILYEETLYQEAAPIPGRPAGSIVDLFKEQGLVVGIKLDLGVEPLAGGLAGETWCTGLRGLQERAALAYARGARFAKWRAVLRISADGCPSELCVRENAWGLARYARTSQEEGLVPIVEPEILMDGDHDILTTAAVQEWVLRSVYEALGRNGVFLEGTLLKPSMTLPGAEGPDRPGAAQVAAYTVRTLRRSVPPAVPAILFLSGGLGEEEASVLLSAIHAADPEAPWHLGFSYGRALQHSCLSEWKGNDTAAGQAALLARARANGAAARGAYVAGSEASGDAGSLFVANYSY</sequence>
<evidence type="ECO:0000256" key="5">
    <source>
        <dbReference type="ARBA" id="ARBA00023239"/>
    </source>
</evidence>
<dbReference type="NCBIfam" id="NF033379">
    <property type="entry name" value="FrucBisAld_I"/>
    <property type="match status" value="1"/>
</dbReference>
<dbReference type="eggNOG" id="COG3588">
    <property type="taxonomic scope" value="Bacteria"/>
</dbReference>
<dbReference type="KEGG" id="cgc:Cyagr_0655"/>
<dbReference type="InterPro" id="IPR000741">
    <property type="entry name" value="FBA_I"/>
</dbReference>
<evidence type="ECO:0000313" key="7">
    <source>
        <dbReference type="EMBL" id="AFY27844.1"/>
    </source>
</evidence>
<dbReference type="PATRIC" id="fig|292564.3.peg.607"/>
<comment type="pathway">
    <text evidence="2">Carbohydrate degradation; glycolysis; D-glyceraldehyde 3-phosphate and glycerone phosphate from D-glucose: step 4/4.</text>
</comment>
<dbReference type="HOGENOM" id="CLU_031243_0_1_3"/>
<dbReference type="Proteomes" id="UP000010388">
    <property type="component" value="Chromosome"/>
</dbReference>
<accession>K9P5N5</accession>
<name>K9P5N5_CYAGP</name>
<evidence type="ECO:0000256" key="3">
    <source>
        <dbReference type="ARBA" id="ARBA00010387"/>
    </source>
</evidence>
<gene>
    <name evidence="7" type="ordered locus">Cyagr_0655</name>
</gene>
<protein>
    <recommendedName>
        <fullName evidence="6">Fructose-bisphosphate aldolase</fullName>
        <ecNumber evidence="6">4.1.2.13</ecNumber>
    </recommendedName>
</protein>
<evidence type="ECO:0000256" key="1">
    <source>
        <dbReference type="ARBA" id="ARBA00000441"/>
    </source>
</evidence>
<evidence type="ECO:0000313" key="8">
    <source>
        <dbReference type="Proteomes" id="UP000010388"/>
    </source>
</evidence>
<dbReference type="EC" id="4.1.2.13" evidence="6"/>
<dbReference type="GO" id="GO:0004332">
    <property type="term" value="F:fructose-bisphosphate aldolase activity"/>
    <property type="evidence" value="ECO:0007669"/>
    <property type="project" value="UniProtKB-EC"/>
</dbReference>
<evidence type="ECO:0000256" key="6">
    <source>
        <dbReference type="RuleBase" id="RU003994"/>
    </source>
</evidence>